<feature type="compositionally biased region" description="Basic and acidic residues" evidence="8">
    <location>
        <begin position="116"/>
        <end position="156"/>
    </location>
</feature>
<dbReference type="InterPro" id="IPR015424">
    <property type="entry name" value="PyrdxlP-dep_Trfase"/>
</dbReference>
<keyword evidence="4 10" id="KW-0808">Transferase</keyword>
<sequence>MSAHSCCAGRVAENMYEPDRTVVRGNRVREDHTGVDFRVRGVTPAVRFTSLAPETVSWDSLRLRCTYEWTWLGRRRTLRCRGRDVGERPGVLVSSCMRGLSAKHSVAETVATESADCEREKEREREREREKESSHARQEGERALVRGRDRASEKRSSTAMSTAASYLSALSEADARARKHGGTPASTPALSMSSSVTSSSEDTVLHDERNLDFTDGLSFPRKPPTSEQVFTTVHAEFGHCANEDYRYTSQHRKGVPYKSIPEQDPPYYILLTTYLSYILVICLGHLRDFMGKRFRAVNYRHLLPYNFYLFIDEAHSIGALGPRGRGVTDYFGIDRRQVDILMGTFTKSFGAAGGYIAGSKTVIDRLRLQGHSGVYTEAMTPPVLTQVIASMASIMGVTLPAEKPSSPSLALLRSSDNTPVIPESEVIPGTAPASALPQWMPLSPSMIDGSDGRMRLRRLAFNTRYLNRGLRKLGFITYGNDDSPVVPLLLFNPGKMAVFSRMMRTRATPIVVVVVAYPATPLVTSRVRFCLSAAHTKEDVDEVLRACDEIGDLLDLKQASGERWPVEEIIRRAVELHNDMNALEELLREVISQGQPKTHRPWKKILLIVEGLYSMEGTLANLPVIMELKKKYKFYLFIDEAHSIGALGPRGRGVTDYFGIDRRQVDILMGTFTKSFGAAGGYIAGSKTVIDRLRLQGHSGVYTEAMTPPVLTQVIASMASIMGVTLPAEKPSSPSLALLRSSDNTPVIPESEVIPGTAPASALPQWMPLSPSMIDGSDGRMRLRRLAFNTRYLNRGLRKLGFITYGNDDSPVVPLLLFNPGKMAVFSRMMRTRATPIVVVVVAYPATPLVTSRVRFCLSAAHTKEDVDEVLRACDEIGDLLDLKQASGERWPVEEIIRRAVELVRMPEMP</sequence>
<dbReference type="InterPro" id="IPR001917">
    <property type="entry name" value="Aminotrans_II_pyridoxalP_BS"/>
</dbReference>
<dbReference type="PANTHER" id="PTHR13693:SF3">
    <property type="entry name" value="LD36009P"/>
    <property type="match status" value="1"/>
</dbReference>
<feature type="compositionally biased region" description="Low complexity" evidence="8">
    <location>
        <begin position="183"/>
        <end position="200"/>
    </location>
</feature>
<proteinExistence type="inferred from homology"/>
<keyword evidence="11" id="KW-1185">Reference proteome</keyword>
<dbReference type="Proteomes" id="UP000193067">
    <property type="component" value="Unassembled WGS sequence"/>
</dbReference>
<dbReference type="GO" id="GO:0046512">
    <property type="term" value="P:sphingosine biosynthetic process"/>
    <property type="evidence" value="ECO:0007669"/>
    <property type="project" value="TreeGrafter"/>
</dbReference>
<dbReference type="GO" id="GO:0004758">
    <property type="term" value="F:serine C-palmitoyltransferase activity"/>
    <property type="evidence" value="ECO:0007669"/>
    <property type="project" value="UniProtKB-EC"/>
</dbReference>
<feature type="region of interest" description="Disordered" evidence="8">
    <location>
        <begin position="103"/>
        <end position="161"/>
    </location>
</feature>
<dbReference type="PROSITE" id="PS00599">
    <property type="entry name" value="AA_TRANSFER_CLASS_2"/>
    <property type="match status" value="2"/>
</dbReference>
<dbReference type="OrthoDB" id="65434at2759"/>
<evidence type="ECO:0000256" key="8">
    <source>
        <dbReference type="SAM" id="MobiDB-lite"/>
    </source>
</evidence>
<comment type="cofactor">
    <cofactor evidence="1">
        <name>pyridoxal 5'-phosphate</name>
        <dbReference type="ChEBI" id="CHEBI:597326"/>
    </cofactor>
</comment>
<protein>
    <recommendedName>
        <fullName evidence="3">serine C-palmitoyltransferase</fullName>
        <ecNumber evidence="3">2.3.1.50</ecNumber>
    </recommendedName>
</protein>
<dbReference type="PANTHER" id="PTHR13693">
    <property type="entry name" value="CLASS II AMINOTRANSFERASE/8-AMINO-7-OXONONANOATE SYNTHASE"/>
    <property type="match status" value="1"/>
</dbReference>
<feature type="domain" description="Aminotransferase class I/classII large" evidence="9">
    <location>
        <begin position="305"/>
        <end position="387"/>
    </location>
</feature>
<comment type="catalytic activity">
    <reaction evidence="6">
        <text>L-serine + hexadecanoyl-CoA + H(+) = 3-oxosphinganine + CO2 + CoA</text>
        <dbReference type="Rhea" id="RHEA:14761"/>
        <dbReference type="ChEBI" id="CHEBI:15378"/>
        <dbReference type="ChEBI" id="CHEBI:16526"/>
        <dbReference type="ChEBI" id="CHEBI:33384"/>
        <dbReference type="ChEBI" id="CHEBI:57287"/>
        <dbReference type="ChEBI" id="CHEBI:57379"/>
        <dbReference type="ChEBI" id="CHEBI:58299"/>
        <dbReference type="EC" id="2.3.1.50"/>
    </reaction>
</comment>
<evidence type="ECO:0000259" key="9">
    <source>
        <dbReference type="Pfam" id="PF00155"/>
    </source>
</evidence>
<feature type="coiled-coil region" evidence="7">
    <location>
        <begin position="566"/>
        <end position="593"/>
    </location>
</feature>
<feature type="region of interest" description="Disordered" evidence="8">
    <location>
        <begin position="175"/>
        <end position="205"/>
    </location>
</feature>
<dbReference type="AlphaFoldDB" id="A0A1Y2I7R0"/>
<name>A0A1Y2I7R0_TRAC3</name>
<dbReference type="STRING" id="1353009.A0A1Y2I7R0"/>
<evidence type="ECO:0000256" key="2">
    <source>
        <dbReference type="ARBA" id="ARBA00008392"/>
    </source>
</evidence>
<evidence type="ECO:0000313" key="11">
    <source>
        <dbReference type="Proteomes" id="UP000193067"/>
    </source>
</evidence>
<dbReference type="EC" id="2.3.1.50" evidence="3"/>
<gene>
    <name evidence="10" type="ORF">PYCCODRAFT_1429074</name>
</gene>
<dbReference type="GO" id="GO:0016020">
    <property type="term" value="C:membrane"/>
    <property type="evidence" value="ECO:0007669"/>
    <property type="project" value="GOC"/>
</dbReference>
<reference evidence="10 11" key="1">
    <citation type="journal article" date="2015" name="Biotechnol. Biofuels">
        <title>Enhanced degradation of softwood versus hardwood by the white-rot fungus Pycnoporus coccineus.</title>
        <authorList>
            <person name="Couturier M."/>
            <person name="Navarro D."/>
            <person name="Chevret D."/>
            <person name="Henrissat B."/>
            <person name="Piumi F."/>
            <person name="Ruiz-Duenas F.J."/>
            <person name="Martinez A.T."/>
            <person name="Grigoriev I.V."/>
            <person name="Riley R."/>
            <person name="Lipzen A."/>
            <person name="Berrin J.G."/>
            <person name="Master E.R."/>
            <person name="Rosso M.N."/>
        </authorList>
    </citation>
    <scope>NUCLEOTIDE SEQUENCE [LARGE SCALE GENOMIC DNA]</scope>
    <source>
        <strain evidence="10 11">BRFM310</strain>
    </source>
</reference>
<keyword evidence="7" id="KW-0175">Coiled coil</keyword>
<feature type="domain" description="Aminotransferase class I/classII large" evidence="9">
    <location>
        <begin position="778"/>
        <end position="873"/>
    </location>
</feature>
<keyword evidence="5" id="KW-0663">Pyridoxal phosphate</keyword>
<dbReference type="InterPro" id="IPR050087">
    <property type="entry name" value="AON_synthase_class-II"/>
</dbReference>
<organism evidence="10 11">
    <name type="scientific">Trametes coccinea (strain BRFM310)</name>
    <name type="common">Pycnoporus coccineus</name>
    <dbReference type="NCBI Taxonomy" id="1353009"/>
    <lineage>
        <taxon>Eukaryota</taxon>
        <taxon>Fungi</taxon>
        <taxon>Dikarya</taxon>
        <taxon>Basidiomycota</taxon>
        <taxon>Agaricomycotina</taxon>
        <taxon>Agaricomycetes</taxon>
        <taxon>Polyporales</taxon>
        <taxon>Polyporaceae</taxon>
        <taxon>Trametes</taxon>
    </lineage>
</organism>
<dbReference type="InterPro" id="IPR015422">
    <property type="entry name" value="PyrdxlP-dep_Trfase_small"/>
</dbReference>
<comment type="similarity">
    <text evidence="2">Belongs to the class-II pyridoxal-phosphate-dependent aminotransferase family.</text>
</comment>
<evidence type="ECO:0000256" key="3">
    <source>
        <dbReference type="ARBA" id="ARBA00013220"/>
    </source>
</evidence>
<evidence type="ECO:0000313" key="10">
    <source>
        <dbReference type="EMBL" id="OSC96502.1"/>
    </source>
</evidence>
<evidence type="ECO:0000256" key="4">
    <source>
        <dbReference type="ARBA" id="ARBA00022679"/>
    </source>
</evidence>
<dbReference type="InterPro" id="IPR015421">
    <property type="entry name" value="PyrdxlP-dep_Trfase_major"/>
</dbReference>
<dbReference type="GO" id="GO:0017059">
    <property type="term" value="C:serine palmitoyltransferase complex"/>
    <property type="evidence" value="ECO:0007669"/>
    <property type="project" value="TreeGrafter"/>
</dbReference>
<feature type="domain" description="Aminotransferase class I/classII large" evidence="9">
    <location>
        <begin position="575"/>
        <end position="714"/>
    </location>
</feature>
<evidence type="ECO:0000256" key="5">
    <source>
        <dbReference type="ARBA" id="ARBA00022898"/>
    </source>
</evidence>
<feature type="domain" description="Aminotransferase class I/classII large" evidence="9">
    <location>
        <begin position="451"/>
        <end position="546"/>
    </location>
</feature>
<evidence type="ECO:0000256" key="1">
    <source>
        <dbReference type="ARBA" id="ARBA00001933"/>
    </source>
</evidence>
<dbReference type="GO" id="GO:0030170">
    <property type="term" value="F:pyridoxal phosphate binding"/>
    <property type="evidence" value="ECO:0007669"/>
    <property type="project" value="InterPro"/>
</dbReference>
<dbReference type="InterPro" id="IPR004839">
    <property type="entry name" value="Aminotransferase_I/II_large"/>
</dbReference>
<dbReference type="Pfam" id="PF00155">
    <property type="entry name" value="Aminotran_1_2"/>
    <property type="match status" value="4"/>
</dbReference>
<evidence type="ECO:0000256" key="7">
    <source>
        <dbReference type="SAM" id="Coils"/>
    </source>
</evidence>
<dbReference type="GO" id="GO:0046513">
    <property type="term" value="P:ceramide biosynthetic process"/>
    <property type="evidence" value="ECO:0007669"/>
    <property type="project" value="TreeGrafter"/>
</dbReference>
<evidence type="ECO:0000256" key="6">
    <source>
        <dbReference type="ARBA" id="ARBA00048528"/>
    </source>
</evidence>
<dbReference type="Gene3D" id="3.90.1150.10">
    <property type="entry name" value="Aspartate Aminotransferase, domain 1"/>
    <property type="match status" value="2"/>
</dbReference>
<accession>A0A1Y2I7R0</accession>
<dbReference type="EMBL" id="KZ084179">
    <property type="protein sequence ID" value="OSC96502.1"/>
    <property type="molecule type" value="Genomic_DNA"/>
</dbReference>
<dbReference type="SUPFAM" id="SSF53383">
    <property type="entry name" value="PLP-dependent transferases"/>
    <property type="match status" value="2"/>
</dbReference>
<dbReference type="Gene3D" id="3.40.640.10">
    <property type="entry name" value="Type I PLP-dependent aspartate aminotransferase-like (Major domain)"/>
    <property type="match status" value="2"/>
</dbReference>